<dbReference type="Gene3D" id="3.10.450.50">
    <property type="match status" value="1"/>
</dbReference>
<protein>
    <submittedName>
        <fullName evidence="1">Ester cyclase</fullName>
    </submittedName>
</protein>
<comment type="caution">
    <text evidence="1">The sequence shown here is derived from an EMBL/GenBank/DDBJ whole genome shotgun (WGS) entry which is preliminary data.</text>
</comment>
<gene>
    <name evidence="1" type="ORF">K7C98_21395</name>
</gene>
<keyword evidence="2" id="KW-1185">Reference proteome</keyword>
<organism evidence="1 2">
    <name type="scientific">Nannocystis pusilla</name>
    <dbReference type="NCBI Taxonomy" id="889268"/>
    <lineage>
        <taxon>Bacteria</taxon>
        <taxon>Pseudomonadati</taxon>
        <taxon>Myxococcota</taxon>
        <taxon>Polyangia</taxon>
        <taxon>Nannocystales</taxon>
        <taxon>Nannocystaceae</taxon>
        <taxon>Nannocystis</taxon>
    </lineage>
</organism>
<proteinExistence type="predicted"/>
<dbReference type="Proteomes" id="UP001139031">
    <property type="component" value="Unassembled WGS sequence"/>
</dbReference>
<dbReference type="InterPro" id="IPR032710">
    <property type="entry name" value="NTF2-like_dom_sf"/>
</dbReference>
<dbReference type="PANTHER" id="PTHR38436">
    <property type="entry name" value="POLYKETIDE CYCLASE SNOAL-LIKE DOMAIN"/>
    <property type="match status" value="1"/>
</dbReference>
<dbReference type="InterPro" id="IPR009959">
    <property type="entry name" value="Cyclase_SnoaL-like"/>
</dbReference>
<dbReference type="Pfam" id="PF07366">
    <property type="entry name" value="SnoaL"/>
    <property type="match status" value="1"/>
</dbReference>
<dbReference type="SUPFAM" id="SSF54427">
    <property type="entry name" value="NTF2-like"/>
    <property type="match status" value="1"/>
</dbReference>
<reference evidence="1" key="1">
    <citation type="submission" date="2021-08" db="EMBL/GenBank/DDBJ databases">
        <authorList>
            <person name="Stevens D.C."/>
        </authorList>
    </citation>
    <scope>NUCLEOTIDE SEQUENCE</scope>
    <source>
        <strain evidence="1">DSM 53165</strain>
    </source>
</reference>
<sequence length="137" mass="15390">MSARNVENTKKVLELFCRKELAEAASYFAEDATLRNNVSPDVKRGRQAIYEHLVRWYSSFSDAAAHSMEFIDAGDTVIGMFHGEGTHTGPLGEFPATGKRYSIRYCEIYRFDAEGKIIANEAFYDSLSLLRQLGLAP</sequence>
<dbReference type="EMBL" id="JAIRAU010000027">
    <property type="protein sequence ID" value="MBZ5711805.1"/>
    <property type="molecule type" value="Genomic_DNA"/>
</dbReference>
<name>A0ABS7TUH1_9BACT</name>
<dbReference type="PANTHER" id="PTHR38436:SF1">
    <property type="entry name" value="ESTER CYCLASE"/>
    <property type="match status" value="1"/>
</dbReference>
<dbReference type="RefSeq" id="WP_224193564.1">
    <property type="nucleotide sequence ID" value="NZ_JAIRAU010000027.1"/>
</dbReference>
<evidence type="ECO:0000313" key="2">
    <source>
        <dbReference type="Proteomes" id="UP001139031"/>
    </source>
</evidence>
<evidence type="ECO:0000313" key="1">
    <source>
        <dbReference type="EMBL" id="MBZ5711805.1"/>
    </source>
</evidence>
<accession>A0ABS7TUH1</accession>